<dbReference type="Proteomes" id="UP001163105">
    <property type="component" value="Unassembled WGS sequence"/>
</dbReference>
<comment type="caution">
    <text evidence="2">The sequence shown here is derived from an EMBL/GenBank/DDBJ whole genome shotgun (WGS) entry which is preliminary data.</text>
</comment>
<organism evidence="2 3">
    <name type="scientific">Purpureocillium lavendulum</name>
    <dbReference type="NCBI Taxonomy" id="1247861"/>
    <lineage>
        <taxon>Eukaryota</taxon>
        <taxon>Fungi</taxon>
        <taxon>Dikarya</taxon>
        <taxon>Ascomycota</taxon>
        <taxon>Pezizomycotina</taxon>
        <taxon>Sordariomycetes</taxon>
        <taxon>Hypocreomycetidae</taxon>
        <taxon>Hypocreales</taxon>
        <taxon>Ophiocordycipitaceae</taxon>
        <taxon>Purpureocillium</taxon>
    </lineage>
</organism>
<reference evidence="2" key="1">
    <citation type="submission" date="2023-01" db="EMBL/GenBank/DDBJ databases">
        <title>The growth and conidiation of Purpureocillium lavendulum are regulated by nitrogen source and histone H3K14 acetylation.</title>
        <authorList>
            <person name="Tang P."/>
            <person name="Han J."/>
            <person name="Zhang C."/>
            <person name="Tang P."/>
            <person name="Qi F."/>
            <person name="Zhang K."/>
            <person name="Liang L."/>
        </authorList>
    </citation>
    <scope>NUCLEOTIDE SEQUENCE</scope>
    <source>
        <strain evidence="2">YMF1.00683</strain>
    </source>
</reference>
<keyword evidence="1" id="KW-0472">Membrane</keyword>
<evidence type="ECO:0000256" key="1">
    <source>
        <dbReference type="SAM" id="Phobius"/>
    </source>
</evidence>
<evidence type="ECO:0000313" key="3">
    <source>
        <dbReference type="Proteomes" id="UP001163105"/>
    </source>
</evidence>
<keyword evidence="3" id="KW-1185">Reference proteome</keyword>
<protein>
    <submittedName>
        <fullName evidence="2">Uncharacterized protein</fullName>
    </submittedName>
</protein>
<proteinExistence type="predicted"/>
<evidence type="ECO:0000313" key="2">
    <source>
        <dbReference type="EMBL" id="KAJ6445117.1"/>
    </source>
</evidence>
<name>A0AB34G131_9HYPO</name>
<feature type="transmembrane region" description="Helical" evidence="1">
    <location>
        <begin position="21"/>
        <end position="41"/>
    </location>
</feature>
<feature type="transmembrane region" description="Helical" evidence="1">
    <location>
        <begin position="98"/>
        <end position="119"/>
    </location>
</feature>
<accession>A0AB34G131</accession>
<dbReference type="EMBL" id="JAQHRD010000002">
    <property type="protein sequence ID" value="KAJ6445117.1"/>
    <property type="molecule type" value="Genomic_DNA"/>
</dbReference>
<keyword evidence="1" id="KW-0812">Transmembrane</keyword>
<keyword evidence="1" id="KW-1133">Transmembrane helix</keyword>
<dbReference type="AlphaFoldDB" id="A0AB34G131"/>
<gene>
    <name evidence="2" type="ORF">O9K51_03520</name>
</gene>
<sequence length="184" mass="19887">MPPKSPTKSAAPSGSRIPLHLVRHGCGLIGFGLLFGFVVPFTPYPRLGLTAHIQFSVEGTMVLAAGLLLQSDPFASSRPASAKPVPLADRLGPWQRRFIYMGLSLIWVTLLSEAANAWWGTQWVLRQAHAAAGLTGDGPAARWMEQVVEVCHKPPAMVLATVVSPLSSELRPKEHVKPLLTTRV</sequence>